<evidence type="ECO:0000313" key="2">
    <source>
        <dbReference type="EMBL" id="OLN30360.1"/>
    </source>
</evidence>
<comment type="caution">
    <text evidence="2">The sequence shown here is derived from an EMBL/GenBank/DDBJ whole genome shotgun (WGS) entry which is preliminary data.</text>
</comment>
<feature type="compositionally biased region" description="Low complexity" evidence="1">
    <location>
        <begin position="10"/>
        <end position="24"/>
    </location>
</feature>
<organism evidence="2 3">
    <name type="scientific">Desulfosporosinus metallidurans</name>
    <dbReference type="NCBI Taxonomy" id="1888891"/>
    <lineage>
        <taxon>Bacteria</taxon>
        <taxon>Bacillati</taxon>
        <taxon>Bacillota</taxon>
        <taxon>Clostridia</taxon>
        <taxon>Eubacteriales</taxon>
        <taxon>Desulfitobacteriaceae</taxon>
        <taxon>Desulfosporosinus</taxon>
    </lineage>
</organism>
<sequence>MKKKMPSEKNPNPNTQPTPHNHQPSMDSRDGHGLSKEEALRSKK</sequence>
<reference evidence="2 3" key="1">
    <citation type="submission" date="2016-09" db="EMBL/GenBank/DDBJ databases">
        <title>Complete genome of Desulfosporosinus sp. OL.</title>
        <authorList>
            <person name="Mardanov A."/>
            <person name="Beletsky A."/>
            <person name="Panova A."/>
            <person name="Karnachuk O."/>
            <person name="Ravin N."/>
        </authorList>
    </citation>
    <scope>NUCLEOTIDE SEQUENCE [LARGE SCALE GENOMIC DNA]</scope>
    <source>
        <strain evidence="2 3">OL</strain>
    </source>
</reference>
<dbReference type="AlphaFoldDB" id="A0A1Q8QST4"/>
<proteinExistence type="predicted"/>
<evidence type="ECO:0000256" key="1">
    <source>
        <dbReference type="SAM" id="MobiDB-lite"/>
    </source>
</evidence>
<feature type="compositionally biased region" description="Basic and acidic residues" evidence="1">
    <location>
        <begin position="27"/>
        <end position="44"/>
    </location>
</feature>
<gene>
    <name evidence="2" type="ORF">DSOL_3125</name>
</gene>
<evidence type="ECO:0000313" key="3">
    <source>
        <dbReference type="Proteomes" id="UP000186102"/>
    </source>
</evidence>
<dbReference type="EMBL" id="MLBF01000025">
    <property type="protein sequence ID" value="OLN30360.1"/>
    <property type="molecule type" value="Genomic_DNA"/>
</dbReference>
<dbReference type="Proteomes" id="UP000186102">
    <property type="component" value="Unassembled WGS sequence"/>
</dbReference>
<name>A0A1Q8QST4_9FIRM</name>
<keyword evidence="3" id="KW-1185">Reference proteome</keyword>
<accession>A0A1Q8QST4</accession>
<protein>
    <submittedName>
        <fullName evidence="2">Uncharacterized protein</fullName>
    </submittedName>
</protein>
<feature type="region of interest" description="Disordered" evidence="1">
    <location>
        <begin position="1"/>
        <end position="44"/>
    </location>
</feature>